<feature type="chain" id="PRO_5040804921" evidence="1">
    <location>
        <begin position="20"/>
        <end position="365"/>
    </location>
</feature>
<name>A0A9X1XJY3_9VIBR</name>
<reference evidence="4" key="1">
    <citation type="submission" date="2021-11" db="EMBL/GenBank/DDBJ databases">
        <title>Vibrio ZSDE26 sp. nov. and Vibrio ZSDZ34 sp. nov., isolated from coastal seawater in Qingdao.</title>
        <authorList>
            <person name="Zhang P."/>
        </authorList>
    </citation>
    <scope>NUCLEOTIDE SEQUENCE</scope>
    <source>
        <strain evidence="4">ZSDE26</strain>
    </source>
</reference>
<protein>
    <submittedName>
        <fullName evidence="4">DUF1254 domain-containing protein</fullName>
    </submittedName>
</protein>
<evidence type="ECO:0000259" key="2">
    <source>
        <dbReference type="Pfam" id="PF06742"/>
    </source>
</evidence>
<keyword evidence="5" id="KW-1185">Reference proteome</keyword>
<evidence type="ECO:0000256" key="1">
    <source>
        <dbReference type="SAM" id="SignalP"/>
    </source>
</evidence>
<feature type="signal peptide" evidence="1">
    <location>
        <begin position="1"/>
        <end position="19"/>
    </location>
</feature>
<accession>A0A9X1XJY3</accession>
<feature type="domain" description="DUF1214" evidence="2">
    <location>
        <begin position="266"/>
        <end position="348"/>
    </location>
</feature>
<dbReference type="InterPro" id="IPR037049">
    <property type="entry name" value="DUF1214_C_sf"/>
</dbReference>
<dbReference type="InterPro" id="IPR010679">
    <property type="entry name" value="DUF1254"/>
</dbReference>
<dbReference type="SUPFAM" id="SSF160935">
    <property type="entry name" value="VPA0735-like"/>
    <property type="match status" value="1"/>
</dbReference>
<evidence type="ECO:0000313" key="5">
    <source>
        <dbReference type="Proteomes" id="UP001139559"/>
    </source>
</evidence>
<gene>
    <name evidence="4" type="ORF">KP803_07135</name>
</gene>
<sequence length="365" mass="40929">MKKLALAMAISAVAFGATAQTQVPMLGDNIPTVSSEGWAVDTQEKWGVSPIEYIHMEHQFFANLFQQQVGVNEFFHFKELSTKDMVWVVSPNQDTIYSVAVVDARHDFSVTVPDTGDRFISIQVQDFNHTYVDYQTGGGEYAFKAEDINTDYVIVGIRIGTTATPEDANHIVEEYQPQLAINSEGEGEVNIVEFDSALMLEMRGELVEAFQDVDTPFGWVGYSLDDIKNWEATTYVIANSFGLSHHSTAMYTNGFPEAKGGDCYYGKFESIPHGAFGSVTVYGHDRYLMTDYADAATSVGTYHHNWLENEDGTFEIMFGAPECAVEGMNFLATPDDNWHFMVRAYQPDVEAMYEYQVPVLQRVEK</sequence>
<dbReference type="Pfam" id="PF06863">
    <property type="entry name" value="DUF1254"/>
    <property type="match status" value="1"/>
</dbReference>
<dbReference type="Pfam" id="PF06742">
    <property type="entry name" value="DUF1214"/>
    <property type="match status" value="1"/>
</dbReference>
<keyword evidence="1" id="KW-0732">Signal</keyword>
<dbReference type="PANTHER" id="PTHR36509:SF2">
    <property type="entry name" value="BLL3101 PROTEIN"/>
    <property type="match status" value="1"/>
</dbReference>
<proteinExistence type="predicted"/>
<dbReference type="AlphaFoldDB" id="A0A9X1XJY3"/>
<feature type="domain" description="DUF1254" evidence="3">
    <location>
        <begin position="71"/>
        <end position="148"/>
    </location>
</feature>
<dbReference type="PANTHER" id="PTHR36509">
    <property type="entry name" value="BLL3101 PROTEIN"/>
    <property type="match status" value="1"/>
</dbReference>
<evidence type="ECO:0000313" key="4">
    <source>
        <dbReference type="EMBL" id="MCK6263053.1"/>
    </source>
</evidence>
<organism evidence="4 5">
    <name type="scientific">Vibrio amylolyticus</name>
    <dbReference type="NCBI Taxonomy" id="2847292"/>
    <lineage>
        <taxon>Bacteria</taxon>
        <taxon>Pseudomonadati</taxon>
        <taxon>Pseudomonadota</taxon>
        <taxon>Gammaproteobacteria</taxon>
        <taxon>Vibrionales</taxon>
        <taxon>Vibrionaceae</taxon>
        <taxon>Vibrio</taxon>
    </lineage>
</organism>
<dbReference type="InterPro" id="IPR010621">
    <property type="entry name" value="DUF1214"/>
</dbReference>
<comment type="caution">
    <text evidence="4">The sequence shown here is derived from an EMBL/GenBank/DDBJ whole genome shotgun (WGS) entry which is preliminary data.</text>
</comment>
<dbReference type="EMBL" id="JAJHVV010000004">
    <property type="protein sequence ID" value="MCK6263053.1"/>
    <property type="molecule type" value="Genomic_DNA"/>
</dbReference>
<dbReference type="Gene3D" id="2.60.120.600">
    <property type="entry name" value="Domain of unknown function DUF1214, C-terminal domain"/>
    <property type="match status" value="1"/>
</dbReference>
<dbReference type="RefSeq" id="WP_248008165.1">
    <property type="nucleotide sequence ID" value="NZ_JAJHVV010000004.1"/>
</dbReference>
<evidence type="ECO:0000259" key="3">
    <source>
        <dbReference type="Pfam" id="PF06863"/>
    </source>
</evidence>
<dbReference type="Proteomes" id="UP001139559">
    <property type="component" value="Unassembled WGS sequence"/>
</dbReference>